<dbReference type="AlphaFoldDB" id="A0AA88WW45"/>
<dbReference type="PANTHER" id="PTHR31181">
    <property type="entry name" value="EGG CELL-SECRETED PROTEIN 1.4"/>
    <property type="match status" value="1"/>
</dbReference>
<dbReference type="GO" id="GO:0005576">
    <property type="term" value="C:extracellular region"/>
    <property type="evidence" value="ECO:0007669"/>
    <property type="project" value="TreeGrafter"/>
</dbReference>
<name>A0AA88WW45_9ASTE</name>
<keyword evidence="6" id="KW-1185">Reference proteome</keyword>
<dbReference type="GO" id="GO:2000008">
    <property type="term" value="P:regulation of protein localization to cell surface"/>
    <property type="evidence" value="ECO:0007669"/>
    <property type="project" value="TreeGrafter"/>
</dbReference>
<dbReference type="Pfam" id="PF05617">
    <property type="entry name" value="Prolamin_like"/>
    <property type="match status" value="1"/>
</dbReference>
<sequence length="302" mass="32784">MRSRSASVAAIVFFLACMQLLMLSHCRPGGGEMPNTDGETRSRIRDFRVLRQSLLTRRWPIPWWFHRPTPFPLRPLPPPSQPLPTPPSQPPPVTPPPPLTRSSPPSLPPPSPSTQPQTPPPQPLSQQTPPPPPPSPPSQPPPSPSTQPPPPSPSLPPPSPPPSQPPRPPLPPPATKPPPSPGNKYDTGNHYDSPSKCLTALTSVEGCIRDLIISFFGEHIILGRPDCCKRIREISDGCFDRAFTQFSDPPFRDRNGSSLMLLPPTWQPHSGPLVRPLSSSMQTRLVAVDGGLPSTAHPQNLG</sequence>
<evidence type="ECO:0000259" key="4">
    <source>
        <dbReference type="Pfam" id="PF05617"/>
    </source>
</evidence>
<dbReference type="GO" id="GO:0080155">
    <property type="term" value="P:regulation of double fertilization forming a zygote and endosperm"/>
    <property type="evidence" value="ECO:0007669"/>
    <property type="project" value="TreeGrafter"/>
</dbReference>
<feature type="region of interest" description="Disordered" evidence="2">
    <location>
        <begin position="75"/>
        <end position="190"/>
    </location>
</feature>
<dbReference type="PROSITE" id="PS51257">
    <property type="entry name" value="PROKAR_LIPOPROTEIN"/>
    <property type="match status" value="1"/>
</dbReference>
<feature type="domain" description="Prolamin-like" evidence="4">
    <location>
        <begin position="196"/>
        <end position="247"/>
    </location>
</feature>
<feature type="compositionally biased region" description="Pro residues" evidence="2">
    <location>
        <begin position="75"/>
        <end position="181"/>
    </location>
</feature>
<feature type="signal peptide" evidence="3">
    <location>
        <begin position="1"/>
        <end position="26"/>
    </location>
</feature>
<protein>
    <recommendedName>
        <fullName evidence="4">Prolamin-like domain-containing protein</fullName>
    </recommendedName>
</protein>
<evidence type="ECO:0000256" key="2">
    <source>
        <dbReference type="SAM" id="MobiDB-lite"/>
    </source>
</evidence>
<dbReference type="EMBL" id="JAVXUP010000191">
    <property type="protein sequence ID" value="KAK3034837.1"/>
    <property type="molecule type" value="Genomic_DNA"/>
</dbReference>
<dbReference type="Proteomes" id="UP001188597">
    <property type="component" value="Unassembled WGS sequence"/>
</dbReference>
<organism evidence="5 6">
    <name type="scientific">Escallonia herrerae</name>
    <dbReference type="NCBI Taxonomy" id="1293975"/>
    <lineage>
        <taxon>Eukaryota</taxon>
        <taxon>Viridiplantae</taxon>
        <taxon>Streptophyta</taxon>
        <taxon>Embryophyta</taxon>
        <taxon>Tracheophyta</taxon>
        <taxon>Spermatophyta</taxon>
        <taxon>Magnoliopsida</taxon>
        <taxon>eudicotyledons</taxon>
        <taxon>Gunneridae</taxon>
        <taxon>Pentapetalae</taxon>
        <taxon>asterids</taxon>
        <taxon>campanulids</taxon>
        <taxon>Escalloniales</taxon>
        <taxon>Escalloniaceae</taxon>
        <taxon>Escallonia</taxon>
    </lineage>
</organism>
<dbReference type="InterPro" id="IPR008502">
    <property type="entry name" value="Prolamin-like"/>
</dbReference>
<dbReference type="PRINTS" id="PR01217">
    <property type="entry name" value="PRICHEXTENSN"/>
</dbReference>
<proteinExistence type="predicted"/>
<comment type="caution">
    <text evidence="5">The sequence shown here is derived from an EMBL/GenBank/DDBJ whole genome shotgun (WGS) entry which is preliminary data.</text>
</comment>
<dbReference type="GO" id="GO:0009567">
    <property type="term" value="P:double fertilization forming a zygote and endosperm"/>
    <property type="evidence" value="ECO:0007669"/>
    <property type="project" value="TreeGrafter"/>
</dbReference>
<reference evidence="5" key="1">
    <citation type="submission" date="2022-12" db="EMBL/GenBank/DDBJ databases">
        <title>Draft genome assemblies for two species of Escallonia (Escalloniales).</title>
        <authorList>
            <person name="Chanderbali A."/>
            <person name="Dervinis C."/>
            <person name="Anghel I."/>
            <person name="Soltis D."/>
            <person name="Soltis P."/>
            <person name="Zapata F."/>
        </authorList>
    </citation>
    <scope>NUCLEOTIDE SEQUENCE</scope>
    <source>
        <strain evidence="5">UCBG64.0493</strain>
        <tissue evidence="5">Leaf</tissue>
    </source>
</reference>
<dbReference type="PANTHER" id="PTHR31181:SF64">
    <property type="entry name" value="ECA1 GAMETOGENESIS FAMILY PROTEIN-RELATED"/>
    <property type="match status" value="1"/>
</dbReference>
<evidence type="ECO:0000313" key="6">
    <source>
        <dbReference type="Proteomes" id="UP001188597"/>
    </source>
</evidence>
<evidence type="ECO:0000256" key="1">
    <source>
        <dbReference type="ARBA" id="ARBA00022729"/>
    </source>
</evidence>
<evidence type="ECO:0000256" key="3">
    <source>
        <dbReference type="SAM" id="SignalP"/>
    </source>
</evidence>
<feature type="chain" id="PRO_5041726187" description="Prolamin-like domain-containing protein" evidence="3">
    <location>
        <begin position="27"/>
        <end position="302"/>
    </location>
</feature>
<keyword evidence="1 3" id="KW-0732">Signal</keyword>
<dbReference type="GO" id="GO:0031982">
    <property type="term" value="C:vesicle"/>
    <property type="evidence" value="ECO:0007669"/>
    <property type="project" value="TreeGrafter"/>
</dbReference>
<accession>A0AA88WW45</accession>
<gene>
    <name evidence="5" type="ORF">RJ639_033742</name>
</gene>
<evidence type="ECO:0000313" key="5">
    <source>
        <dbReference type="EMBL" id="KAK3034837.1"/>
    </source>
</evidence>